<dbReference type="GO" id="GO:0008652">
    <property type="term" value="P:amino acid biosynthetic process"/>
    <property type="evidence" value="ECO:0007669"/>
    <property type="project" value="UniProtKB-KW"/>
</dbReference>
<feature type="binding site" evidence="9">
    <location>
        <position position="22"/>
    </location>
    <ligand>
        <name>3-phosphoshikimate</name>
        <dbReference type="ChEBI" id="CHEBI:145989"/>
    </ligand>
</feature>
<keyword evidence="7 9" id="KW-0057">Aromatic amino acid biosynthesis</keyword>
<dbReference type="Gene3D" id="3.65.10.10">
    <property type="entry name" value="Enolpyruvate transferase domain"/>
    <property type="match status" value="2"/>
</dbReference>
<dbReference type="EC" id="2.5.1.19" evidence="9"/>
<dbReference type="EMBL" id="MEUI01000040">
    <property type="protein sequence ID" value="OGC33105.1"/>
    <property type="molecule type" value="Genomic_DNA"/>
</dbReference>
<dbReference type="HAMAP" id="MF_00210">
    <property type="entry name" value="EPSP_synth"/>
    <property type="match status" value="1"/>
</dbReference>
<proteinExistence type="inferred from homology"/>
<accession>A0A1F4TK54</accession>
<comment type="caution">
    <text evidence="11">The sequence shown here is derived from an EMBL/GenBank/DDBJ whole genome shotgun (WGS) entry which is preliminary data.</text>
</comment>
<evidence type="ECO:0000256" key="9">
    <source>
        <dbReference type="HAMAP-Rule" id="MF_00210"/>
    </source>
</evidence>
<feature type="binding site" evidence="9">
    <location>
        <position position="317"/>
    </location>
    <ligand>
        <name>3-phosphoshikimate</name>
        <dbReference type="ChEBI" id="CHEBI:145989"/>
    </ligand>
</feature>
<dbReference type="InterPro" id="IPR036968">
    <property type="entry name" value="Enolpyruvate_Tfrase_sf"/>
</dbReference>
<dbReference type="FunFam" id="3.65.10.10:FF:000006">
    <property type="entry name" value="3-phosphoshikimate 1-carboxyvinyltransferase"/>
    <property type="match status" value="1"/>
</dbReference>
<comment type="catalytic activity">
    <reaction evidence="8">
        <text>3-phosphoshikimate + phosphoenolpyruvate = 5-O-(1-carboxyvinyl)-3-phosphoshikimate + phosphate</text>
        <dbReference type="Rhea" id="RHEA:21256"/>
        <dbReference type="ChEBI" id="CHEBI:43474"/>
        <dbReference type="ChEBI" id="CHEBI:57701"/>
        <dbReference type="ChEBI" id="CHEBI:58702"/>
        <dbReference type="ChEBI" id="CHEBI:145989"/>
        <dbReference type="EC" id="2.5.1.19"/>
    </reaction>
    <physiologicalReaction direction="left-to-right" evidence="8">
        <dbReference type="Rhea" id="RHEA:21257"/>
    </physiologicalReaction>
</comment>
<dbReference type="GO" id="GO:0003866">
    <property type="term" value="F:3-phosphoshikimate 1-carboxyvinyltransferase activity"/>
    <property type="evidence" value="ECO:0007669"/>
    <property type="project" value="UniProtKB-UniRule"/>
</dbReference>
<dbReference type="SUPFAM" id="SSF55205">
    <property type="entry name" value="EPT/RTPC-like"/>
    <property type="match status" value="1"/>
</dbReference>
<feature type="binding site" evidence="9">
    <location>
        <position position="344"/>
    </location>
    <ligand>
        <name>3-phosphoshikimate</name>
        <dbReference type="ChEBI" id="CHEBI:145989"/>
    </ligand>
</feature>
<dbReference type="InterPro" id="IPR013792">
    <property type="entry name" value="RNA3'P_cycl/enolpyr_Trfase_a/b"/>
</dbReference>
<evidence type="ECO:0000256" key="3">
    <source>
        <dbReference type="ARBA" id="ARBA00009948"/>
    </source>
</evidence>
<comment type="similarity">
    <text evidence="3 9">Belongs to the EPSP synthase family.</text>
</comment>
<feature type="binding site" evidence="9">
    <location>
        <position position="169"/>
    </location>
    <ligand>
        <name>3-phosphoshikimate</name>
        <dbReference type="ChEBI" id="CHEBI:145989"/>
    </ligand>
</feature>
<gene>
    <name evidence="9" type="primary">aroA</name>
    <name evidence="11" type="ORF">A2462_08685</name>
</gene>
<comment type="pathway">
    <text evidence="2 9">Metabolic intermediate biosynthesis; chorismate biosynthesis; chorismate from D-erythrose 4-phosphate and phosphoenolpyruvate: step 6/7.</text>
</comment>
<feature type="binding site" evidence="9">
    <location>
        <position position="122"/>
    </location>
    <ligand>
        <name>phosphoenolpyruvate</name>
        <dbReference type="ChEBI" id="CHEBI:58702"/>
    </ligand>
</feature>
<comment type="subcellular location">
    <subcellularLocation>
        <location evidence="9">Cytoplasm</location>
    </subcellularLocation>
</comment>
<organism evidence="11 12">
    <name type="scientific">candidate division WOR-1 bacterium RIFOXYC2_FULL_41_25</name>
    <dbReference type="NCBI Taxonomy" id="1802586"/>
    <lineage>
        <taxon>Bacteria</taxon>
        <taxon>Bacillati</taxon>
        <taxon>Saganbacteria</taxon>
    </lineage>
</organism>
<dbReference type="FunFam" id="3.65.10.10:FF:000005">
    <property type="entry name" value="3-phosphoshikimate 1-carboxyvinyltransferase"/>
    <property type="match status" value="1"/>
</dbReference>
<sequence length="446" mass="47748">MVNLIVNPTSGVKTEISVPGDKSISHRAVMIGALANGDTVINGFLTGADCQATIKCFRKMGIEVQIGNDQIIVKGKGLKGLKEAKEALDVGNSGTTMRLMLGILAGQNFTSQINGDSSIQKRPMMRVVGPLREMGASISGQVRGENVYAPLKIIGGKLSPIKYGLPIASAQVKSAILLAGLFAEGKTTVIEKNQARDHTERMLSYFGANIQVVGLESWVLGQKEFSGAEIHVPGDISSAAYFIVQGLIVPNSEILIRNVGVNPTRTGILDVLHRMGADIQVLDETILSEEPRANILIKTSKLKGVKIEGAIIPRIIDEIPIIAVAATQAEGVTEIRGAKELRVKESDRIATVSSELRKLGANIKELDDGMIIEGPTKLKGTTVKSYGDHRIAMAMAIAGLVAEGQTVVEDTDCIETSFPGFGERLGNCCIVDPQYQFNNEKDFNET</sequence>
<reference evidence="11 12" key="1">
    <citation type="journal article" date="2016" name="Nat. Commun.">
        <title>Thousands of microbial genomes shed light on interconnected biogeochemical processes in an aquifer system.</title>
        <authorList>
            <person name="Anantharaman K."/>
            <person name="Brown C.T."/>
            <person name="Hug L.A."/>
            <person name="Sharon I."/>
            <person name="Castelle C.J."/>
            <person name="Probst A.J."/>
            <person name="Thomas B.C."/>
            <person name="Singh A."/>
            <person name="Wilkins M.J."/>
            <person name="Karaoz U."/>
            <person name="Brodie E.L."/>
            <person name="Williams K.H."/>
            <person name="Hubbard S.S."/>
            <person name="Banfield J.F."/>
        </authorList>
    </citation>
    <scope>NUCLEOTIDE SEQUENCE [LARGE SCALE GENOMIC DNA]</scope>
</reference>
<evidence type="ECO:0000256" key="6">
    <source>
        <dbReference type="ARBA" id="ARBA00022679"/>
    </source>
</evidence>
<dbReference type="UniPathway" id="UPA00053">
    <property type="reaction ID" value="UER00089"/>
</dbReference>
<dbReference type="PANTHER" id="PTHR21090">
    <property type="entry name" value="AROM/DEHYDROQUINATE SYNTHASE"/>
    <property type="match status" value="1"/>
</dbReference>
<protein>
    <recommendedName>
        <fullName evidence="9">3-phosphoshikimate 1-carboxyvinyltransferase</fullName>
        <ecNumber evidence="9">2.5.1.19</ecNumber>
    </recommendedName>
    <alternativeName>
        <fullName evidence="9">5-enolpyruvylshikimate-3-phosphate synthase</fullName>
        <shortName evidence="9">EPSP synthase</shortName>
        <shortName evidence="9">EPSPS</shortName>
    </alternativeName>
</protein>
<dbReference type="CDD" id="cd01556">
    <property type="entry name" value="EPSP_synthase"/>
    <property type="match status" value="1"/>
</dbReference>
<name>A0A1F4TK54_UNCSA</name>
<comment type="function">
    <text evidence="1 9">Catalyzes the transfer of the enolpyruvyl moiety of phosphoenolpyruvate (PEP) to the 5-hydroxyl of shikimate-3-phosphate (S3P) to produce enolpyruvyl shikimate-3-phosphate and inorganic phosphate.</text>
</comment>
<evidence type="ECO:0000313" key="11">
    <source>
        <dbReference type="EMBL" id="OGC33105.1"/>
    </source>
</evidence>
<evidence type="ECO:0000256" key="8">
    <source>
        <dbReference type="ARBA" id="ARBA00044633"/>
    </source>
</evidence>
<evidence type="ECO:0000256" key="5">
    <source>
        <dbReference type="ARBA" id="ARBA00022605"/>
    </source>
</evidence>
<comment type="caution">
    <text evidence="9">Lacks conserved residue(s) required for the propagation of feature annotation.</text>
</comment>
<evidence type="ECO:0000256" key="4">
    <source>
        <dbReference type="ARBA" id="ARBA00022490"/>
    </source>
</evidence>
<keyword evidence="5 9" id="KW-0028">Amino-acid biosynthesis</keyword>
<dbReference type="GO" id="GO:0009073">
    <property type="term" value="P:aromatic amino acid family biosynthetic process"/>
    <property type="evidence" value="ECO:0007669"/>
    <property type="project" value="UniProtKB-KW"/>
</dbReference>
<evidence type="ECO:0000256" key="2">
    <source>
        <dbReference type="ARBA" id="ARBA00004811"/>
    </source>
</evidence>
<dbReference type="InterPro" id="IPR023193">
    <property type="entry name" value="EPSP_synthase_CS"/>
</dbReference>
<keyword evidence="6 9" id="KW-0808">Transferase</keyword>
<feature type="binding site" evidence="9">
    <location>
        <position position="94"/>
    </location>
    <ligand>
        <name>phosphoenolpyruvate</name>
        <dbReference type="ChEBI" id="CHEBI:58702"/>
    </ligand>
</feature>
<feature type="active site" description="Proton acceptor" evidence="9">
    <location>
        <position position="317"/>
    </location>
</feature>
<keyword evidence="4 9" id="KW-0963">Cytoplasm</keyword>
<feature type="binding site" evidence="9">
    <location>
        <position position="171"/>
    </location>
    <ligand>
        <name>3-phosphoshikimate</name>
        <dbReference type="ChEBI" id="CHEBI:145989"/>
    </ligand>
</feature>
<dbReference type="GO" id="GO:0009423">
    <property type="term" value="P:chorismate biosynthetic process"/>
    <property type="evidence" value="ECO:0007669"/>
    <property type="project" value="UniProtKB-UniRule"/>
</dbReference>
<evidence type="ECO:0000256" key="7">
    <source>
        <dbReference type="ARBA" id="ARBA00023141"/>
    </source>
</evidence>
<evidence type="ECO:0000259" key="10">
    <source>
        <dbReference type="Pfam" id="PF00275"/>
    </source>
</evidence>
<feature type="domain" description="Enolpyruvate transferase" evidence="10">
    <location>
        <begin position="7"/>
        <end position="425"/>
    </location>
</feature>
<dbReference type="PIRSF" id="PIRSF000505">
    <property type="entry name" value="EPSPS"/>
    <property type="match status" value="1"/>
</dbReference>
<evidence type="ECO:0000313" key="12">
    <source>
        <dbReference type="Proteomes" id="UP000177309"/>
    </source>
</evidence>
<dbReference type="NCBIfam" id="TIGR01356">
    <property type="entry name" value="aroA"/>
    <property type="match status" value="1"/>
</dbReference>
<dbReference type="Pfam" id="PF00275">
    <property type="entry name" value="EPSP_synthase"/>
    <property type="match status" value="1"/>
</dbReference>
<feature type="binding site" evidence="9">
    <location>
        <position position="27"/>
    </location>
    <ligand>
        <name>3-phosphoshikimate</name>
        <dbReference type="ChEBI" id="CHEBI:145989"/>
    </ligand>
</feature>
<feature type="binding site" evidence="9">
    <location>
        <position position="23"/>
    </location>
    <ligand>
        <name>3-phosphoshikimate</name>
        <dbReference type="ChEBI" id="CHEBI:145989"/>
    </ligand>
</feature>
<dbReference type="InterPro" id="IPR006264">
    <property type="entry name" value="EPSP_synthase"/>
</dbReference>
<comment type="subunit">
    <text evidence="9">Monomer.</text>
</comment>
<dbReference type="PROSITE" id="PS00885">
    <property type="entry name" value="EPSP_SYNTHASE_2"/>
    <property type="match status" value="1"/>
</dbReference>
<dbReference type="PANTHER" id="PTHR21090:SF5">
    <property type="entry name" value="PENTAFUNCTIONAL AROM POLYPEPTIDE"/>
    <property type="match status" value="1"/>
</dbReference>
<feature type="binding site" evidence="9">
    <location>
        <position position="22"/>
    </location>
    <ligand>
        <name>phosphoenolpyruvate</name>
        <dbReference type="ChEBI" id="CHEBI:58702"/>
    </ligand>
</feature>
<feature type="binding site" evidence="9">
    <location>
        <position position="390"/>
    </location>
    <ligand>
        <name>phosphoenolpyruvate</name>
        <dbReference type="ChEBI" id="CHEBI:58702"/>
    </ligand>
</feature>
<feature type="binding site" evidence="9">
    <location>
        <position position="171"/>
    </location>
    <ligand>
        <name>phosphoenolpyruvate</name>
        <dbReference type="ChEBI" id="CHEBI:58702"/>
    </ligand>
</feature>
<evidence type="ECO:0000256" key="1">
    <source>
        <dbReference type="ARBA" id="ARBA00002174"/>
    </source>
</evidence>
<dbReference type="InterPro" id="IPR001986">
    <property type="entry name" value="Enolpyruvate_Tfrase_dom"/>
</dbReference>
<dbReference type="Proteomes" id="UP000177309">
    <property type="component" value="Unassembled WGS sequence"/>
</dbReference>
<dbReference type="PROSITE" id="PS00104">
    <property type="entry name" value="EPSP_SYNTHASE_1"/>
    <property type="match status" value="1"/>
</dbReference>
<dbReference type="AlphaFoldDB" id="A0A1F4TK54"/>
<dbReference type="GO" id="GO:0005737">
    <property type="term" value="C:cytoplasm"/>
    <property type="evidence" value="ECO:0007669"/>
    <property type="project" value="UniProtKB-SubCell"/>
</dbReference>
<feature type="binding site" evidence="9">
    <location>
        <position position="348"/>
    </location>
    <ligand>
        <name>phosphoenolpyruvate</name>
        <dbReference type="ChEBI" id="CHEBI:58702"/>
    </ligand>
</feature>